<organism evidence="1 2">
    <name type="scientific">Hypoxylon rubiginosum</name>
    <dbReference type="NCBI Taxonomy" id="110542"/>
    <lineage>
        <taxon>Eukaryota</taxon>
        <taxon>Fungi</taxon>
        <taxon>Dikarya</taxon>
        <taxon>Ascomycota</taxon>
        <taxon>Pezizomycotina</taxon>
        <taxon>Sordariomycetes</taxon>
        <taxon>Xylariomycetidae</taxon>
        <taxon>Xylariales</taxon>
        <taxon>Hypoxylaceae</taxon>
        <taxon>Hypoxylon</taxon>
    </lineage>
</organism>
<keyword evidence="2" id="KW-1185">Reference proteome</keyword>
<evidence type="ECO:0000313" key="1">
    <source>
        <dbReference type="EMBL" id="KAI4869370.1"/>
    </source>
</evidence>
<evidence type="ECO:0000313" key="2">
    <source>
        <dbReference type="Proteomes" id="UP001497700"/>
    </source>
</evidence>
<protein>
    <submittedName>
        <fullName evidence="1">Uncharacterized protein</fullName>
    </submittedName>
</protein>
<dbReference type="EMBL" id="MU393431">
    <property type="protein sequence ID" value="KAI4869370.1"/>
    <property type="molecule type" value="Genomic_DNA"/>
</dbReference>
<dbReference type="Proteomes" id="UP001497700">
    <property type="component" value="Unassembled WGS sequence"/>
</dbReference>
<accession>A0ACB9ZDS5</accession>
<proteinExistence type="predicted"/>
<sequence length="690" mass="77017">MNPESTSNNSSSAGPATPNNSRKERGAIAAQACESCRQRKQRCSEERPKCATCQRMNLECKYREPQPTKKDKTLVEILERLKNLEGNLRNLDGKVDSLNARGTLPLSIYGPLQTNSPPVALDTGRSGSWSAANLHLQPPAIPPASPRDVQYVSSTHKMLSWPFIRQVLENKNPNIDLPRLEKDGAAMLLGLQGRTVTLPTNMYDSVTLSSDGTSISLQVSPGSQVEGMQAGGLNMNWDTMQRLSKSYFDTFNLIYPIMDRQIFQAEVLPAIASRGFDESSSSTLACLVFALGEVAMSAVQGVPTAIYKGRPSGIRGGTLERPPGILFFNEARKRMGFNLTECSLENVQMFALAAIYHGTCCHHLEFWRLTTSASLACQALLTSNPEELTTHRGDLIRRAFWHCSIMETCLNMELNIPRTGLDKLEALVGLPDFSGSFSEEDYLGNQASHFQEHFASQIVLRRLSVEFHTALTNAFGPTHLPVEPPISSAAIMVKQMAAQLDQWRGLLPVYLRWEEETPGSFPNPTEELYDDQPMYPSPVPDLHTSFMFTADLDSPPVSYPYAVHIQAASLRTRYCYVKYLVHRPFIFKALHHPDQVTQADAEGVAECLKAMLKWPITMSPTCFHKRLIPCLFFWTQNLLGILLILHLTQQDANETAMLCIDWIRDLKNTDATALWCWEILKGIYPLGDDT</sequence>
<gene>
    <name evidence="1" type="ORF">F4820DRAFT_30291</name>
</gene>
<comment type="caution">
    <text evidence="1">The sequence shown here is derived from an EMBL/GenBank/DDBJ whole genome shotgun (WGS) entry which is preliminary data.</text>
</comment>
<reference evidence="1 2" key="1">
    <citation type="journal article" date="2022" name="New Phytol.">
        <title>Ecological generalism drives hyperdiversity of secondary metabolite gene clusters in xylarialean endophytes.</title>
        <authorList>
            <person name="Franco M.E.E."/>
            <person name="Wisecaver J.H."/>
            <person name="Arnold A.E."/>
            <person name="Ju Y.M."/>
            <person name="Slot J.C."/>
            <person name="Ahrendt S."/>
            <person name="Moore L.P."/>
            <person name="Eastman K.E."/>
            <person name="Scott K."/>
            <person name="Konkel Z."/>
            <person name="Mondo S.J."/>
            <person name="Kuo A."/>
            <person name="Hayes R.D."/>
            <person name="Haridas S."/>
            <person name="Andreopoulos B."/>
            <person name="Riley R."/>
            <person name="LaButti K."/>
            <person name="Pangilinan J."/>
            <person name="Lipzen A."/>
            <person name="Amirebrahimi M."/>
            <person name="Yan J."/>
            <person name="Adam C."/>
            <person name="Keymanesh K."/>
            <person name="Ng V."/>
            <person name="Louie K."/>
            <person name="Northen T."/>
            <person name="Drula E."/>
            <person name="Henrissat B."/>
            <person name="Hsieh H.M."/>
            <person name="Youens-Clark K."/>
            <person name="Lutzoni F."/>
            <person name="Miadlikowska J."/>
            <person name="Eastwood D.C."/>
            <person name="Hamelin R.C."/>
            <person name="Grigoriev I.V."/>
            <person name="U'Ren J.M."/>
        </authorList>
    </citation>
    <scope>NUCLEOTIDE SEQUENCE [LARGE SCALE GENOMIC DNA]</scope>
    <source>
        <strain evidence="1 2">CBS 119005</strain>
    </source>
</reference>
<name>A0ACB9ZDS5_9PEZI</name>